<evidence type="ECO:0000313" key="7">
    <source>
        <dbReference type="EMBL" id="MBW4661657.1"/>
    </source>
</evidence>
<dbReference type="Proteomes" id="UP000757435">
    <property type="component" value="Unassembled WGS sequence"/>
</dbReference>
<feature type="transmembrane region" description="Helical" evidence="5">
    <location>
        <begin position="6"/>
        <end position="26"/>
    </location>
</feature>
<dbReference type="Gene3D" id="2.40.50.140">
    <property type="entry name" value="Nucleic acid-binding proteins"/>
    <property type="match status" value="1"/>
</dbReference>
<reference evidence="7" key="2">
    <citation type="journal article" date="2022" name="Microbiol. Resour. Announc.">
        <title>Metagenome Sequencing to Explore Phylogenomics of Terrestrial Cyanobacteria.</title>
        <authorList>
            <person name="Ward R.D."/>
            <person name="Stajich J.E."/>
            <person name="Johansen J.R."/>
            <person name="Huntemann M."/>
            <person name="Clum A."/>
            <person name="Foster B."/>
            <person name="Foster B."/>
            <person name="Roux S."/>
            <person name="Palaniappan K."/>
            <person name="Varghese N."/>
            <person name="Mukherjee S."/>
            <person name="Reddy T.B.K."/>
            <person name="Daum C."/>
            <person name="Copeland A."/>
            <person name="Chen I.A."/>
            <person name="Ivanova N.N."/>
            <person name="Kyrpides N.C."/>
            <person name="Shapiro N."/>
            <person name="Eloe-Fadrosh E.A."/>
            <person name="Pietrasiak N."/>
        </authorList>
    </citation>
    <scope>NUCLEOTIDE SEQUENCE</scope>
    <source>
        <strain evidence="7">UHER 2000/2452</strain>
    </source>
</reference>
<dbReference type="InterPro" id="IPR002810">
    <property type="entry name" value="NfeD-like_C"/>
</dbReference>
<name>A0A951UPN1_9CYAN</name>
<keyword evidence="4 5" id="KW-0472">Membrane</keyword>
<comment type="subcellular location">
    <subcellularLocation>
        <location evidence="1">Membrane</location>
        <topology evidence="1">Multi-pass membrane protein</topology>
    </subcellularLocation>
</comment>
<keyword evidence="3 5" id="KW-1133">Transmembrane helix</keyword>
<gene>
    <name evidence="7" type="ORF">KME15_23555</name>
</gene>
<protein>
    <submittedName>
        <fullName evidence="7">NfeD family protein</fullName>
    </submittedName>
</protein>
<dbReference type="PANTHER" id="PTHR33507:SF3">
    <property type="entry name" value="INNER MEMBRANE PROTEIN YBBJ"/>
    <property type="match status" value="1"/>
</dbReference>
<evidence type="ECO:0000256" key="4">
    <source>
        <dbReference type="ARBA" id="ARBA00023136"/>
    </source>
</evidence>
<evidence type="ECO:0000256" key="2">
    <source>
        <dbReference type="ARBA" id="ARBA00022692"/>
    </source>
</evidence>
<evidence type="ECO:0000256" key="5">
    <source>
        <dbReference type="SAM" id="Phobius"/>
    </source>
</evidence>
<dbReference type="InterPro" id="IPR052165">
    <property type="entry name" value="Membrane_assoc_protease"/>
</dbReference>
<comment type="caution">
    <text evidence="7">The sequence shown here is derived from an EMBL/GenBank/DDBJ whole genome shotgun (WGS) entry which is preliminary data.</text>
</comment>
<feature type="transmembrane region" description="Helical" evidence="5">
    <location>
        <begin position="58"/>
        <end position="76"/>
    </location>
</feature>
<dbReference type="Pfam" id="PF01957">
    <property type="entry name" value="NfeD"/>
    <property type="match status" value="1"/>
</dbReference>
<dbReference type="AlphaFoldDB" id="A0A951UPN1"/>
<accession>A0A951UPN1</accession>
<proteinExistence type="predicted"/>
<reference evidence="7" key="1">
    <citation type="submission" date="2021-05" db="EMBL/GenBank/DDBJ databases">
        <authorList>
            <person name="Pietrasiak N."/>
            <person name="Ward R."/>
            <person name="Stajich J.E."/>
            <person name="Kurbessoian T."/>
        </authorList>
    </citation>
    <scope>NUCLEOTIDE SEQUENCE</scope>
    <source>
        <strain evidence="7">UHER 2000/2452</strain>
    </source>
</reference>
<dbReference type="EMBL" id="JAHHHD010000042">
    <property type="protein sequence ID" value="MBW4661657.1"/>
    <property type="molecule type" value="Genomic_DNA"/>
</dbReference>
<evidence type="ECO:0000259" key="6">
    <source>
        <dbReference type="Pfam" id="PF01957"/>
    </source>
</evidence>
<feature type="domain" description="NfeD-like C-terminal" evidence="6">
    <location>
        <begin position="95"/>
        <end position="141"/>
    </location>
</feature>
<dbReference type="GO" id="GO:0005886">
    <property type="term" value="C:plasma membrane"/>
    <property type="evidence" value="ECO:0007669"/>
    <property type="project" value="TreeGrafter"/>
</dbReference>
<keyword evidence="2 5" id="KW-0812">Transmembrane</keyword>
<evidence type="ECO:0000256" key="1">
    <source>
        <dbReference type="ARBA" id="ARBA00004141"/>
    </source>
</evidence>
<sequence length="151" mass="15759">METQALALSNIHILWLVGGFIFLGLGLVIGEPVAAALGLAAIITAIAALSVPSILMQLLIWGILSIALSVVLRGMVPKKSKDLRGNIDAIVSETIPKGGLGVVSYEGAIWKARCQISDITVTPGQTVQVVGRQGNTLLVMPTTFADEPTDS</sequence>
<organism evidence="7 8">
    <name type="scientific">Drouetiella hepatica Uher 2000/2452</name>
    <dbReference type="NCBI Taxonomy" id="904376"/>
    <lineage>
        <taxon>Bacteria</taxon>
        <taxon>Bacillati</taxon>
        <taxon>Cyanobacteriota</taxon>
        <taxon>Cyanophyceae</taxon>
        <taxon>Oculatellales</taxon>
        <taxon>Oculatellaceae</taxon>
        <taxon>Drouetiella</taxon>
    </lineage>
</organism>
<dbReference type="InterPro" id="IPR012340">
    <property type="entry name" value="NA-bd_OB-fold"/>
</dbReference>
<dbReference type="PANTHER" id="PTHR33507">
    <property type="entry name" value="INNER MEMBRANE PROTEIN YBBJ"/>
    <property type="match status" value="1"/>
</dbReference>
<evidence type="ECO:0000256" key="3">
    <source>
        <dbReference type="ARBA" id="ARBA00022989"/>
    </source>
</evidence>
<evidence type="ECO:0000313" key="8">
    <source>
        <dbReference type="Proteomes" id="UP000757435"/>
    </source>
</evidence>